<feature type="non-terminal residue" evidence="2">
    <location>
        <position position="1"/>
    </location>
</feature>
<organism evidence="2 3">
    <name type="scientific">Aromia moschata</name>
    <dbReference type="NCBI Taxonomy" id="1265417"/>
    <lineage>
        <taxon>Eukaryota</taxon>
        <taxon>Metazoa</taxon>
        <taxon>Ecdysozoa</taxon>
        <taxon>Arthropoda</taxon>
        <taxon>Hexapoda</taxon>
        <taxon>Insecta</taxon>
        <taxon>Pterygota</taxon>
        <taxon>Neoptera</taxon>
        <taxon>Endopterygota</taxon>
        <taxon>Coleoptera</taxon>
        <taxon>Polyphaga</taxon>
        <taxon>Cucujiformia</taxon>
        <taxon>Chrysomeloidea</taxon>
        <taxon>Cerambycidae</taxon>
        <taxon>Cerambycinae</taxon>
        <taxon>Callichromatini</taxon>
        <taxon>Aromia</taxon>
    </lineage>
</organism>
<name>A0AAV8Z181_9CUCU</name>
<evidence type="ECO:0000313" key="3">
    <source>
        <dbReference type="Proteomes" id="UP001162162"/>
    </source>
</evidence>
<feature type="domain" description="ZAD" evidence="1">
    <location>
        <begin position="70"/>
        <end position="146"/>
    </location>
</feature>
<proteinExistence type="predicted"/>
<dbReference type="Proteomes" id="UP001162162">
    <property type="component" value="Unassembled WGS sequence"/>
</dbReference>
<dbReference type="GO" id="GO:0005634">
    <property type="term" value="C:nucleus"/>
    <property type="evidence" value="ECO:0007669"/>
    <property type="project" value="InterPro"/>
</dbReference>
<dbReference type="EMBL" id="JAPWTK010000020">
    <property type="protein sequence ID" value="KAJ8957808.1"/>
    <property type="molecule type" value="Genomic_DNA"/>
</dbReference>
<evidence type="ECO:0000313" key="2">
    <source>
        <dbReference type="EMBL" id="KAJ8957808.1"/>
    </source>
</evidence>
<dbReference type="SMART" id="SM00868">
    <property type="entry name" value="zf-AD"/>
    <property type="match status" value="2"/>
</dbReference>
<feature type="domain" description="ZAD" evidence="1">
    <location>
        <begin position="2"/>
        <end position="38"/>
    </location>
</feature>
<comment type="caution">
    <text evidence="2">The sequence shown here is derived from an EMBL/GenBank/DDBJ whole genome shotgun (WGS) entry which is preliminary data.</text>
</comment>
<evidence type="ECO:0000259" key="1">
    <source>
        <dbReference type="SMART" id="SM00868"/>
    </source>
</evidence>
<dbReference type="AlphaFoldDB" id="A0AAV8Z181"/>
<keyword evidence="3" id="KW-1185">Reference proteome</keyword>
<gene>
    <name evidence="2" type="ORF">NQ318_001804</name>
</gene>
<accession>A0AAV8Z181</accession>
<protein>
    <recommendedName>
        <fullName evidence="1">ZAD domain-containing protein</fullName>
    </recommendedName>
</protein>
<dbReference type="GO" id="GO:0008270">
    <property type="term" value="F:zinc ion binding"/>
    <property type="evidence" value="ECO:0007669"/>
    <property type="project" value="InterPro"/>
</dbReference>
<sequence length="223" mass="25810">DFCISTNPKICENCTEMVLRCHNFKLACLSTEELVFGVSVENPGEQLSLRDIYLKENENNTTESKENCDLCRFCKKCASRKDLKSFEALKDELLIHNDDMFLKYIPEMDFGFTKDPVVCKCCVISLGIYFNFAKNCCDTEEKIMNYCIIERKNHVKLNEVVKFISENTQESVHKAENEFVDVSTIKEEENSCEGPSYGSINLDKILVKAEQEQLYIKDRRDQI</sequence>
<reference evidence="2" key="1">
    <citation type="journal article" date="2023" name="Insect Mol. Biol.">
        <title>Genome sequencing provides insights into the evolution of gene families encoding plant cell wall-degrading enzymes in longhorned beetles.</title>
        <authorList>
            <person name="Shin N.R."/>
            <person name="Okamura Y."/>
            <person name="Kirsch R."/>
            <person name="Pauchet Y."/>
        </authorList>
    </citation>
    <scope>NUCLEOTIDE SEQUENCE</scope>
    <source>
        <strain evidence="2">AMC_N1</strain>
    </source>
</reference>
<dbReference type="InterPro" id="IPR012934">
    <property type="entry name" value="Znf_AD"/>
</dbReference>